<dbReference type="AlphaFoldDB" id="A0A6A5WVM2"/>
<dbReference type="OrthoDB" id="1733656at2759"/>
<gene>
    <name evidence="3" type="ORF">P154DRAFT_518711</name>
</gene>
<keyword evidence="2" id="KW-0732">Signal</keyword>
<dbReference type="EMBL" id="ML977564">
    <property type="protein sequence ID" value="KAF2005178.1"/>
    <property type="molecule type" value="Genomic_DNA"/>
</dbReference>
<evidence type="ECO:0000256" key="2">
    <source>
        <dbReference type="SAM" id="SignalP"/>
    </source>
</evidence>
<keyword evidence="1" id="KW-0812">Transmembrane</keyword>
<feature type="signal peptide" evidence="2">
    <location>
        <begin position="1"/>
        <end position="19"/>
    </location>
</feature>
<evidence type="ECO:0008006" key="5">
    <source>
        <dbReference type="Google" id="ProtNLM"/>
    </source>
</evidence>
<organism evidence="3 4">
    <name type="scientific">Amniculicola lignicola CBS 123094</name>
    <dbReference type="NCBI Taxonomy" id="1392246"/>
    <lineage>
        <taxon>Eukaryota</taxon>
        <taxon>Fungi</taxon>
        <taxon>Dikarya</taxon>
        <taxon>Ascomycota</taxon>
        <taxon>Pezizomycotina</taxon>
        <taxon>Dothideomycetes</taxon>
        <taxon>Pleosporomycetidae</taxon>
        <taxon>Pleosporales</taxon>
        <taxon>Amniculicolaceae</taxon>
        <taxon>Amniculicola</taxon>
    </lineage>
</organism>
<dbReference type="Proteomes" id="UP000799779">
    <property type="component" value="Unassembled WGS sequence"/>
</dbReference>
<name>A0A6A5WVM2_9PLEO</name>
<sequence length="260" mass="27608">MRVSSSVVLALPALAAAQAQIPIVDKIMGFFNQAKDAVTSAIPAAPSSAAEAAASKAAAAVVYELTPENWKQVLTADATAGAPTTQDWVVYINGGESTCYGMCGNATKAWNASVALISAKPSAPKLATLDCEAHQILCNEWSVGPPSIYYMQLPQPLADQSAPGPTVRFISLSRNATTVDTITKIVLDKEYEDTPPYEGMFHPFTGLLQQYGVATPFAYVMWGFAKMPSWLPMILISFFSRSFMGRRQPGGPPAAAAPAQ</sequence>
<feature type="transmembrane region" description="Helical" evidence="1">
    <location>
        <begin position="217"/>
        <end position="239"/>
    </location>
</feature>
<keyword evidence="1" id="KW-1133">Transmembrane helix</keyword>
<evidence type="ECO:0000313" key="3">
    <source>
        <dbReference type="EMBL" id="KAF2005178.1"/>
    </source>
</evidence>
<feature type="chain" id="PRO_5025351495" description="Peptidyl-tRNA hydrolase" evidence="2">
    <location>
        <begin position="20"/>
        <end position="260"/>
    </location>
</feature>
<keyword evidence="4" id="KW-1185">Reference proteome</keyword>
<protein>
    <recommendedName>
        <fullName evidence="5">Peptidyl-tRNA hydrolase</fullName>
    </recommendedName>
</protein>
<evidence type="ECO:0000313" key="4">
    <source>
        <dbReference type="Proteomes" id="UP000799779"/>
    </source>
</evidence>
<evidence type="ECO:0000256" key="1">
    <source>
        <dbReference type="SAM" id="Phobius"/>
    </source>
</evidence>
<proteinExistence type="predicted"/>
<accession>A0A6A5WVM2</accession>
<reference evidence="3" key="1">
    <citation type="journal article" date="2020" name="Stud. Mycol.">
        <title>101 Dothideomycetes genomes: a test case for predicting lifestyles and emergence of pathogens.</title>
        <authorList>
            <person name="Haridas S."/>
            <person name="Albert R."/>
            <person name="Binder M."/>
            <person name="Bloem J."/>
            <person name="Labutti K."/>
            <person name="Salamov A."/>
            <person name="Andreopoulos B."/>
            <person name="Baker S."/>
            <person name="Barry K."/>
            <person name="Bills G."/>
            <person name="Bluhm B."/>
            <person name="Cannon C."/>
            <person name="Castanera R."/>
            <person name="Culley D."/>
            <person name="Daum C."/>
            <person name="Ezra D."/>
            <person name="Gonzalez J."/>
            <person name="Henrissat B."/>
            <person name="Kuo A."/>
            <person name="Liang C."/>
            <person name="Lipzen A."/>
            <person name="Lutzoni F."/>
            <person name="Magnuson J."/>
            <person name="Mondo S."/>
            <person name="Nolan M."/>
            <person name="Ohm R."/>
            <person name="Pangilinan J."/>
            <person name="Park H.-J."/>
            <person name="Ramirez L."/>
            <person name="Alfaro M."/>
            <person name="Sun H."/>
            <person name="Tritt A."/>
            <person name="Yoshinaga Y."/>
            <person name="Zwiers L.-H."/>
            <person name="Turgeon B."/>
            <person name="Goodwin S."/>
            <person name="Spatafora J."/>
            <person name="Crous P."/>
            <person name="Grigoriev I."/>
        </authorList>
    </citation>
    <scope>NUCLEOTIDE SEQUENCE</scope>
    <source>
        <strain evidence="3">CBS 123094</strain>
    </source>
</reference>
<keyword evidence="1" id="KW-0472">Membrane</keyword>